<dbReference type="HOGENOM" id="CLU_041661_0_0_0"/>
<reference evidence="2 3" key="2">
    <citation type="journal article" date="2011" name="Stand. Genomic Sci.">
        <title>Complete genome sequence of Isosphaera pallida type strain (IS1B).</title>
        <authorList>
            <consortium name="US DOE Joint Genome Institute (JGI-PGF)"/>
            <person name="Goker M."/>
            <person name="Cleland D."/>
            <person name="Saunders E."/>
            <person name="Lapidus A."/>
            <person name="Nolan M."/>
            <person name="Lucas S."/>
            <person name="Hammon N."/>
            <person name="Deshpande S."/>
            <person name="Cheng J.F."/>
            <person name="Tapia R."/>
            <person name="Han C."/>
            <person name="Goodwin L."/>
            <person name="Pitluck S."/>
            <person name="Liolios K."/>
            <person name="Pagani I."/>
            <person name="Ivanova N."/>
            <person name="Mavromatis K."/>
            <person name="Pati A."/>
            <person name="Chen A."/>
            <person name="Palaniappan K."/>
            <person name="Land M."/>
            <person name="Hauser L."/>
            <person name="Chang Y.J."/>
            <person name="Jeffries C.D."/>
            <person name="Detter J.C."/>
            <person name="Beck B."/>
            <person name="Woyke T."/>
            <person name="Bristow J."/>
            <person name="Eisen J.A."/>
            <person name="Markowitz V."/>
            <person name="Hugenholtz P."/>
            <person name="Kyrpides N.C."/>
            <person name="Klenk H.P."/>
        </authorList>
    </citation>
    <scope>NUCLEOTIDE SEQUENCE [LARGE SCALE GENOMIC DNA]</scope>
    <source>
        <strain evidence="3">ATCC 43644 / DSM 9630 / IS1B</strain>
    </source>
</reference>
<dbReference type="InParanoid" id="E8R1K9"/>
<dbReference type="Pfam" id="PF07963">
    <property type="entry name" value="N_methyl"/>
    <property type="match status" value="1"/>
</dbReference>
<dbReference type="eggNOG" id="COG2165">
    <property type="taxonomic scope" value="Bacteria"/>
</dbReference>
<dbReference type="PROSITE" id="PS00409">
    <property type="entry name" value="PROKAR_NTER_METHYL"/>
    <property type="match status" value="1"/>
</dbReference>
<name>E8R1K9_ISOPI</name>
<feature type="domain" description="DUF1559" evidence="1">
    <location>
        <begin position="33"/>
        <end position="318"/>
    </location>
</feature>
<dbReference type="InterPro" id="IPR012902">
    <property type="entry name" value="N_methyl_site"/>
</dbReference>
<dbReference type="AlphaFoldDB" id="E8R1K9"/>
<dbReference type="PANTHER" id="PTHR30093">
    <property type="entry name" value="GENERAL SECRETION PATHWAY PROTEIN G"/>
    <property type="match status" value="1"/>
</dbReference>
<evidence type="ECO:0000313" key="2">
    <source>
        <dbReference type="EMBL" id="ADV63427.1"/>
    </source>
</evidence>
<accession>E8R1K9</accession>
<dbReference type="SUPFAM" id="SSF54523">
    <property type="entry name" value="Pili subunits"/>
    <property type="match status" value="1"/>
</dbReference>
<evidence type="ECO:0000259" key="1">
    <source>
        <dbReference type="Pfam" id="PF07596"/>
    </source>
</evidence>
<organism evidence="2 3">
    <name type="scientific">Isosphaera pallida (strain ATCC 43644 / DSM 9630 / IS1B)</name>
    <dbReference type="NCBI Taxonomy" id="575540"/>
    <lineage>
        <taxon>Bacteria</taxon>
        <taxon>Pseudomonadati</taxon>
        <taxon>Planctomycetota</taxon>
        <taxon>Planctomycetia</taxon>
        <taxon>Isosphaerales</taxon>
        <taxon>Isosphaeraceae</taxon>
        <taxon>Isosphaera</taxon>
    </lineage>
</organism>
<dbReference type="Gene3D" id="3.30.700.10">
    <property type="entry name" value="Glycoprotein, Type 4 Pilin"/>
    <property type="match status" value="1"/>
</dbReference>
<protein>
    <recommendedName>
        <fullName evidence="1">DUF1559 domain-containing protein</fullName>
    </recommendedName>
</protein>
<dbReference type="InterPro" id="IPR011453">
    <property type="entry name" value="DUF1559"/>
</dbReference>
<dbReference type="Pfam" id="PF07596">
    <property type="entry name" value="SBP_bac_10"/>
    <property type="match status" value="1"/>
</dbReference>
<keyword evidence="3" id="KW-1185">Reference proteome</keyword>
<dbReference type="NCBIfam" id="TIGR04294">
    <property type="entry name" value="pre_pil_HX9DG"/>
    <property type="match status" value="1"/>
</dbReference>
<dbReference type="RefSeq" id="WP_013565715.1">
    <property type="nucleotide sequence ID" value="NC_014962.1"/>
</dbReference>
<dbReference type="Proteomes" id="UP000008631">
    <property type="component" value="Chromosome"/>
</dbReference>
<dbReference type="OrthoDB" id="254858at2"/>
<evidence type="ECO:0000313" key="3">
    <source>
        <dbReference type="Proteomes" id="UP000008631"/>
    </source>
</evidence>
<gene>
    <name evidence="2" type="ordered locus">Isop_2862</name>
</gene>
<proteinExistence type="predicted"/>
<dbReference type="PANTHER" id="PTHR30093:SF2">
    <property type="entry name" value="TYPE II SECRETION SYSTEM PROTEIN H"/>
    <property type="match status" value="1"/>
</dbReference>
<reference key="1">
    <citation type="submission" date="2010-11" db="EMBL/GenBank/DDBJ databases">
        <title>The complete sequence of chromosome of Isophaera pallida ATCC 43644.</title>
        <authorList>
            <consortium name="US DOE Joint Genome Institute (JGI-PGF)"/>
            <person name="Lucas S."/>
            <person name="Copeland A."/>
            <person name="Lapidus A."/>
            <person name="Bruce D."/>
            <person name="Goodwin L."/>
            <person name="Pitluck S."/>
            <person name="Kyrpides N."/>
            <person name="Mavromatis K."/>
            <person name="Pagani I."/>
            <person name="Ivanova N."/>
            <person name="Saunders E."/>
            <person name="Brettin T."/>
            <person name="Detter J.C."/>
            <person name="Han C."/>
            <person name="Tapia R."/>
            <person name="Land M."/>
            <person name="Hauser L."/>
            <person name="Markowitz V."/>
            <person name="Cheng J.-F."/>
            <person name="Hugenholtz P."/>
            <person name="Woyke T."/>
            <person name="Wu D."/>
            <person name="Eisen J.A."/>
        </authorList>
    </citation>
    <scope>NUCLEOTIDE SEQUENCE</scope>
    <source>
        <strain>ATCC 43644</strain>
    </source>
</reference>
<dbReference type="EMBL" id="CP002353">
    <property type="protein sequence ID" value="ADV63427.1"/>
    <property type="molecule type" value="Genomic_DNA"/>
</dbReference>
<dbReference type="NCBIfam" id="TIGR02532">
    <property type="entry name" value="IV_pilin_GFxxxE"/>
    <property type="match status" value="1"/>
</dbReference>
<sequence length="338" mass="36020">MSGTDRKGFTLIELLVVIAIIAVLIALLLPAVQAAREAARRAQCINNLKQLGLGLHNYESIAGTFPPSSIIAGQGNTVTLWLGWSVHGRLLPLLEQGPIFNGINFHFPGDSPINTTIAVMKIAIFVCPSEVDQTPFPNEFGNITNYGFAMGDWFVFGGIGGMQTRSAFGPNRSRRLAEFTDGLSNTMVASDVKAKHPLLRDCGPLANVQNPAAIPPINADPNALVPEYLSSGCGRNFAHKEWSDGAVHQTGFTTAWTPNRKTPGQHVKPVADLDITGIREKNGGPTFAAITARSHHPGGVNVLFGDGSVKFIKDTINGETWRALGTVAGGEVISADAY</sequence>
<dbReference type="InterPro" id="IPR027558">
    <property type="entry name" value="Pre_pil_HX9DG_C"/>
</dbReference>
<dbReference type="InterPro" id="IPR045584">
    <property type="entry name" value="Pilin-like"/>
</dbReference>
<dbReference type="STRING" id="575540.Isop_2862"/>
<dbReference type="KEGG" id="ipa:Isop_2862"/>